<organism evidence="2">
    <name type="scientific">freshwater sediment metagenome</name>
    <dbReference type="NCBI Taxonomy" id="556182"/>
    <lineage>
        <taxon>unclassified sequences</taxon>
        <taxon>metagenomes</taxon>
        <taxon>ecological metagenomes</taxon>
    </lineage>
</organism>
<evidence type="ECO:0000256" key="1">
    <source>
        <dbReference type="SAM" id="Phobius"/>
    </source>
</evidence>
<feature type="transmembrane region" description="Helical" evidence="1">
    <location>
        <begin position="37"/>
        <end position="58"/>
    </location>
</feature>
<evidence type="ECO:0000313" key="2">
    <source>
        <dbReference type="EMBL" id="CAJ0876852.1"/>
    </source>
</evidence>
<dbReference type="AlphaFoldDB" id="A0AA48RB61"/>
<reference evidence="2" key="1">
    <citation type="submission" date="2023-07" db="EMBL/GenBank/DDBJ databases">
        <authorList>
            <person name="Pelsma A.J. K."/>
        </authorList>
    </citation>
    <scope>NUCLEOTIDE SEQUENCE</scope>
</reference>
<proteinExistence type="predicted"/>
<keyword evidence="1" id="KW-0812">Transmembrane</keyword>
<feature type="transmembrane region" description="Helical" evidence="1">
    <location>
        <begin position="6"/>
        <end position="25"/>
    </location>
</feature>
<dbReference type="EMBL" id="OY288114">
    <property type="protein sequence ID" value="CAJ0876852.1"/>
    <property type="molecule type" value="Genomic_DNA"/>
</dbReference>
<sequence>MIAVETLYLSALLIAFVGLIALIVLAGRANGSSSRSFLGNIVILAAIASLGSFLFYAFSARDDARSVYGAAAVRYLRL</sequence>
<keyword evidence="1" id="KW-1133">Transmembrane helix</keyword>
<gene>
    <name evidence="2" type="ORF">AMST5_02825</name>
</gene>
<keyword evidence="1" id="KW-0472">Membrane</keyword>
<name>A0AA48RB61_9ZZZZ</name>
<protein>
    <submittedName>
        <fullName evidence="2">Uncharacterized protein</fullName>
    </submittedName>
</protein>
<accession>A0AA48RB61</accession>